<dbReference type="RefSeq" id="WP_198062786.1">
    <property type="nucleotide sequence ID" value="NZ_CP065856.1"/>
</dbReference>
<dbReference type="GeneID" id="60587849"/>
<accession>A0A7T3G0A3</accession>
<keyword evidence="3" id="KW-1185">Reference proteome</keyword>
<proteinExistence type="predicted"/>
<reference evidence="2 3" key="1">
    <citation type="submission" date="2020-12" db="EMBL/GenBank/DDBJ databases">
        <title>Halosimplex halophilum sp. nov. and Halosimplex salinum sp. nov., two new members of the genus Halosimplex.</title>
        <authorList>
            <person name="Cui H.L."/>
        </authorList>
    </citation>
    <scope>NUCLEOTIDE SEQUENCE [LARGE SCALE GENOMIC DNA]</scope>
    <source>
        <strain evidence="2 3">YGH94</strain>
    </source>
</reference>
<feature type="compositionally biased region" description="Basic and acidic residues" evidence="1">
    <location>
        <begin position="27"/>
        <end position="36"/>
    </location>
</feature>
<protein>
    <submittedName>
        <fullName evidence="2">Uncharacterized protein</fullName>
    </submittedName>
</protein>
<dbReference type="AlphaFoldDB" id="A0A7T3G0A3"/>
<name>A0A7T3G0A3_9EURY</name>
<evidence type="ECO:0000313" key="2">
    <source>
        <dbReference type="EMBL" id="QPV64011.1"/>
    </source>
</evidence>
<organism evidence="2 3">
    <name type="scientific">Halosimplex litoreum</name>
    <dbReference type="NCBI Taxonomy" id="1198301"/>
    <lineage>
        <taxon>Archaea</taxon>
        <taxon>Methanobacteriati</taxon>
        <taxon>Methanobacteriota</taxon>
        <taxon>Stenosarchaea group</taxon>
        <taxon>Halobacteria</taxon>
        <taxon>Halobacteriales</taxon>
        <taxon>Haloarculaceae</taxon>
        <taxon>Halosimplex</taxon>
    </lineage>
</organism>
<dbReference type="EMBL" id="CP065856">
    <property type="protein sequence ID" value="QPV64011.1"/>
    <property type="molecule type" value="Genomic_DNA"/>
</dbReference>
<evidence type="ECO:0000313" key="3">
    <source>
        <dbReference type="Proteomes" id="UP000595001"/>
    </source>
</evidence>
<feature type="region of interest" description="Disordered" evidence="1">
    <location>
        <begin position="26"/>
        <end position="48"/>
    </location>
</feature>
<gene>
    <name evidence="2" type="ORF">I7X12_05110</name>
</gene>
<sequence>MKRRRVLSVLGASALGCYGVGSAAADDAGRADREVTEYDGDGSIESPEELGEAVATDALWGARTDVSFTGAYSHAEVFSDEESLQGFPTDSSAAVGP</sequence>
<feature type="compositionally biased region" description="Acidic residues" evidence="1">
    <location>
        <begin position="37"/>
        <end position="48"/>
    </location>
</feature>
<evidence type="ECO:0000256" key="1">
    <source>
        <dbReference type="SAM" id="MobiDB-lite"/>
    </source>
</evidence>
<dbReference type="PROSITE" id="PS51257">
    <property type="entry name" value="PROKAR_LIPOPROTEIN"/>
    <property type="match status" value="1"/>
</dbReference>
<dbReference type="Proteomes" id="UP000595001">
    <property type="component" value="Chromosome"/>
</dbReference>
<dbReference type="KEGG" id="hlt:I7X12_05110"/>